<feature type="transmembrane region" description="Helical" evidence="1">
    <location>
        <begin position="101"/>
        <end position="122"/>
    </location>
</feature>
<sequence>MKFSQLTILTAGLFFILAAIWMFCPQLLLTQWGITPTPGTDVLGHRSAALYAGLGVMCLFARHAEPSLARYALAAGIGTLCLILAVSGVVEWYAGHVNGQIVIAVFIELFLGIAFLLSNSVGKKHATGKPGRVKDK</sequence>
<gene>
    <name evidence="2" type="ORF">PHA72_13845</name>
</gene>
<reference evidence="2 3" key="1">
    <citation type="submission" date="2023-01" db="EMBL/GenBank/DDBJ databases">
        <title>Genome sequence resource and annotation of Enterobacter ludwigii, an economically important pathogen of seedling wilt with strawberry.</title>
        <authorList>
            <person name="Xie Y."/>
        </authorList>
    </citation>
    <scope>NUCLEOTIDE SEQUENCE [LARGE SCALE GENOMIC DNA]</scope>
    <source>
        <strain evidence="2 3">CM-TZ4</strain>
    </source>
</reference>
<accession>A0AAX3L545</accession>
<evidence type="ECO:0000256" key="1">
    <source>
        <dbReference type="SAM" id="Phobius"/>
    </source>
</evidence>
<evidence type="ECO:0008006" key="4">
    <source>
        <dbReference type="Google" id="ProtNLM"/>
    </source>
</evidence>
<proteinExistence type="predicted"/>
<dbReference type="AlphaFoldDB" id="A0AAX3L545"/>
<dbReference type="EMBL" id="CP116347">
    <property type="protein sequence ID" value="WCE11188.1"/>
    <property type="molecule type" value="Genomic_DNA"/>
</dbReference>
<keyword evidence="3" id="KW-1185">Reference proteome</keyword>
<keyword evidence="1" id="KW-0472">Membrane</keyword>
<dbReference type="Proteomes" id="UP001210538">
    <property type="component" value="Chromosome"/>
</dbReference>
<evidence type="ECO:0000313" key="3">
    <source>
        <dbReference type="Proteomes" id="UP001210538"/>
    </source>
</evidence>
<organism evidence="2 3">
    <name type="scientific">Enterobacter ludwigii</name>
    <dbReference type="NCBI Taxonomy" id="299767"/>
    <lineage>
        <taxon>Bacteria</taxon>
        <taxon>Pseudomonadati</taxon>
        <taxon>Pseudomonadota</taxon>
        <taxon>Gammaproteobacteria</taxon>
        <taxon>Enterobacterales</taxon>
        <taxon>Enterobacteriaceae</taxon>
        <taxon>Enterobacter</taxon>
        <taxon>Enterobacter cloacae complex</taxon>
    </lineage>
</organism>
<evidence type="ECO:0000313" key="2">
    <source>
        <dbReference type="EMBL" id="WCE11188.1"/>
    </source>
</evidence>
<feature type="transmembrane region" description="Helical" evidence="1">
    <location>
        <begin position="48"/>
        <end position="64"/>
    </location>
</feature>
<keyword evidence="1" id="KW-0812">Transmembrane</keyword>
<dbReference type="RefSeq" id="WP_059306670.1">
    <property type="nucleotide sequence ID" value="NZ_CAWPLG010000223.1"/>
</dbReference>
<feature type="transmembrane region" description="Helical" evidence="1">
    <location>
        <begin position="71"/>
        <end position="95"/>
    </location>
</feature>
<protein>
    <recommendedName>
        <fullName evidence="4">DUF4345 domain-containing protein</fullName>
    </recommendedName>
</protein>
<name>A0AAX3L545_9ENTR</name>
<keyword evidence="1" id="KW-1133">Transmembrane helix</keyword>
<feature type="transmembrane region" description="Helical" evidence="1">
    <location>
        <begin position="7"/>
        <end position="28"/>
    </location>
</feature>